<feature type="transmembrane region" description="Helical" evidence="9">
    <location>
        <begin position="267"/>
        <end position="288"/>
    </location>
</feature>
<feature type="transmembrane region" description="Helical" evidence="9">
    <location>
        <begin position="617"/>
        <end position="634"/>
    </location>
</feature>
<evidence type="ECO:0000259" key="10">
    <source>
        <dbReference type="Pfam" id="PF00361"/>
    </source>
</evidence>
<feature type="transmembrane region" description="Helical" evidence="9">
    <location>
        <begin position="398"/>
        <end position="427"/>
    </location>
</feature>
<evidence type="ECO:0000256" key="4">
    <source>
        <dbReference type="ARBA" id="ARBA00022692"/>
    </source>
</evidence>
<sequence>MTTASSTAETRETDDRQRMPTDWQGWTSAALALIGFVVCLWAWRTGGGTVTLPWVPSLGLHLSFAFDGLAALYSMLACGIGALVFCYGTAYLSLHLKHKERPARDRWQFWPWMALFAVAMVGLATAQDLVLLFLFFDVTAICSYFLIGFDRDEPHARRAALMALLVTVASAVAMLIAAVLLYAHYGTFSIPDLLDRIEPGTTATVAGALLAVAALAKSAQVPLHFWLPKAMAAPTPVSAYLHSAAMVAAGVLVLGRVHPLLAHSKVVLTGLLVVGVASIVVGGVLALGQDVLKQVLAYSTISQYGYVVMLYGIDGDTAAGAAAFYVLAHGLAKSALFMTAGAVTMSTGEQRLSRLGGMARHRPLLAAAALIAAANLAGLPLTAGFFKDELFFEAEAGAGPVLAGLAVLAAGLTLAYIGRFWVLLFLGPTRTEPEPTPRLLTAPVVVLAAVGVLGGLVPQLLSGLATDAGAVTNGAPIQLSPAYHLDARPANLMALSAWALGFSLLAVPRLRDAISLALARVGERVGPLRIYTRSLRALARLSAAIHDFEVRDLRSSVAAVLVPAGVLTTLAFAVTPTAGEYVVGRVRGVDWVVLPLLGLVIIATLATAWARARVGMVLALAVVGFALAAVYALLAAPDIALVAVLVETMITLIFIAAFAHLPKDEPTREHGGLAGTLVLPRSGRPRRRWRSVSAGILAGVTAFATVWGFLSSPTSAPSVADEYIRSTPSAHGKDVVTVIITDFRGLDTLAEITVLLVAVVGVATLLKEGKLW</sequence>
<dbReference type="Gene3D" id="1.20.120.1200">
    <property type="entry name" value="NADH-ubiquinone/plastoquinone oxidoreductase chain 6, subunit NuoJ"/>
    <property type="match status" value="1"/>
</dbReference>
<comment type="subcellular location">
    <subcellularLocation>
        <location evidence="1">Cell membrane</location>
        <topology evidence="1">Multi-pass membrane protein</topology>
    </subcellularLocation>
    <subcellularLocation>
        <location evidence="7">Membrane</location>
        <topology evidence="7">Multi-pass membrane protein</topology>
    </subcellularLocation>
</comment>
<dbReference type="Pfam" id="PF20501">
    <property type="entry name" value="MbhE"/>
    <property type="match status" value="1"/>
</dbReference>
<keyword evidence="2" id="KW-0813">Transport</keyword>
<organism evidence="13 14">
    <name type="scientific">Mycobacterium bourgelatii</name>
    <dbReference type="NCBI Taxonomy" id="1273442"/>
    <lineage>
        <taxon>Bacteria</taxon>
        <taxon>Bacillati</taxon>
        <taxon>Actinomycetota</taxon>
        <taxon>Actinomycetes</taxon>
        <taxon>Mycobacteriales</taxon>
        <taxon>Mycobacteriaceae</taxon>
        <taxon>Mycobacterium</taxon>
    </lineage>
</organism>
<dbReference type="PRINTS" id="PR01435">
    <property type="entry name" value="NPOXDRDTASE5"/>
</dbReference>
<protein>
    <recommendedName>
        <fullName evidence="15">Oxidoreductase</fullName>
    </recommendedName>
</protein>
<feature type="transmembrane region" description="Helical" evidence="9">
    <location>
        <begin position="748"/>
        <end position="766"/>
    </location>
</feature>
<dbReference type="Pfam" id="PF00361">
    <property type="entry name" value="Proton_antipo_M"/>
    <property type="match status" value="1"/>
</dbReference>
<keyword evidence="4 7" id="KW-0812">Transmembrane</keyword>
<keyword evidence="14" id="KW-1185">Reference proteome</keyword>
<dbReference type="InterPro" id="IPR025383">
    <property type="entry name" value="MrpA_C/MbhD"/>
</dbReference>
<dbReference type="PANTHER" id="PTHR43373:SF1">
    <property type="entry name" value="NA(+)_H(+) ANTIPORTER SUBUNIT A"/>
    <property type="match status" value="1"/>
</dbReference>
<evidence type="ECO:0000256" key="2">
    <source>
        <dbReference type="ARBA" id="ARBA00022448"/>
    </source>
</evidence>
<reference evidence="13 14" key="1">
    <citation type="journal article" date="2019" name="Emerg. Microbes Infect.">
        <title>Comprehensive subspecies identification of 175 nontuberculous mycobacteria species based on 7547 genomic profiles.</title>
        <authorList>
            <person name="Matsumoto Y."/>
            <person name="Kinjo T."/>
            <person name="Motooka D."/>
            <person name="Nabeya D."/>
            <person name="Jung N."/>
            <person name="Uechi K."/>
            <person name="Horii T."/>
            <person name="Iida T."/>
            <person name="Fujita J."/>
            <person name="Nakamura S."/>
        </authorList>
    </citation>
    <scope>NUCLEOTIDE SEQUENCE [LARGE SCALE GENOMIC DNA]</scope>
    <source>
        <strain evidence="13 14">JCM 30725</strain>
    </source>
</reference>
<keyword evidence="3" id="KW-1003">Cell membrane</keyword>
<dbReference type="AlphaFoldDB" id="A0A7I9YZ89"/>
<feature type="transmembrane region" description="Helical" evidence="9">
    <location>
        <begin position="490"/>
        <end position="507"/>
    </location>
</feature>
<feature type="transmembrane region" description="Helical" evidence="9">
    <location>
        <begin position="109"/>
        <end position="126"/>
    </location>
</feature>
<feature type="transmembrane region" description="Helical" evidence="9">
    <location>
        <begin position="591"/>
        <end position="610"/>
    </location>
</feature>
<keyword evidence="6 9" id="KW-0472">Membrane</keyword>
<proteinExistence type="predicted"/>
<dbReference type="InterPro" id="IPR050616">
    <property type="entry name" value="CPA3_Na-H_Antiporter_A"/>
</dbReference>
<evidence type="ECO:0000259" key="12">
    <source>
        <dbReference type="Pfam" id="PF20501"/>
    </source>
</evidence>
<evidence type="ECO:0000256" key="6">
    <source>
        <dbReference type="ARBA" id="ARBA00023136"/>
    </source>
</evidence>
<dbReference type="Pfam" id="PF13244">
    <property type="entry name" value="MbhD"/>
    <property type="match status" value="1"/>
</dbReference>
<feature type="domain" description="MrpA C-terminal/MbhE" evidence="12">
    <location>
        <begin position="687"/>
        <end position="767"/>
    </location>
</feature>
<feature type="transmembrane region" description="Helical" evidence="9">
    <location>
        <begin position="161"/>
        <end position="185"/>
    </location>
</feature>
<evidence type="ECO:0000256" key="3">
    <source>
        <dbReference type="ARBA" id="ARBA00022475"/>
    </source>
</evidence>
<dbReference type="PRINTS" id="PR01434">
    <property type="entry name" value="NADHDHGNASE5"/>
</dbReference>
<keyword evidence="5 9" id="KW-1133">Transmembrane helix</keyword>
<feature type="transmembrane region" description="Helical" evidence="9">
    <location>
        <begin position="319"/>
        <end position="343"/>
    </location>
</feature>
<feature type="transmembrane region" description="Helical" evidence="9">
    <location>
        <begin position="364"/>
        <end position="386"/>
    </location>
</feature>
<feature type="domain" description="MrpA C-terminal/MbhD" evidence="11">
    <location>
        <begin position="599"/>
        <end position="663"/>
    </location>
</feature>
<evidence type="ECO:0000256" key="9">
    <source>
        <dbReference type="SAM" id="Phobius"/>
    </source>
</evidence>
<feature type="transmembrane region" description="Helical" evidence="9">
    <location>
        <begin position="640"/>
        <end position="661"/>
    </location>
</feature>
<evidence type="ECO:0000256" key="8">
    <source>
        <dbReference type="SAM" id="MobiDB-lite"/>
    </source>
</evidence>
<dbReference type="EMBL" id="BLKZ01000002">
    <property type="protein sequence ID" value="GFG93847.1"/>
    <property type="molecule type" value="Genomic_DNA"/>
</dbReference>
<dbReference type="InterPro" id="IPR046806">
    <property type="entry name" value="MrpA_C/MbhE"/>
</dbReference>
<feature type="transmembrane region" description="Helical" evidence="9">
    <location>
        <begin position="26"/>
        <end position="44"/>
    </location>
</feature>
<dbReference type="GO" id="GO:0005886">
    <property type="term" value="C:plasma membrane"/>
    <property type="evidence" value="ECO:0007669"/>
    <property type="project" value="UniProtKB-SubCell"/>
</dbReference>
<name>A0A7I9YZ89_MYCBU</name>
<feature type="transmembrane region" description="Helical" evidence="9">
    <location>
        <begin position="691"/>
        <end position="710"/>
    </location>
</feature>
<feature type="transmembrane region" description="Helical" evidence="9">
    <location>
        <begin position="439"/>
        <end position="457"/>
    </location>
</feature>
<feature type="transmembrane region" description="Helical" evidence="9">
    <location>
        <begin position="64"/>
        <end position="88"/>
    </location>
</feature>
<evidence type="ECO:0000256" key="7">
    <source>
        <dbReference type="RuleBase" id="RU000320"/>
    </source>
</evidence>
<dbReference type="RefSeq" id="WP_205351547.1">
    <property type="nucleotide sequence ID" value="NZ_BLKZ01000002.1"/>
</dbReference>
<dbReference type="InterPro" id="IPR001750">
    <property type="entry name" value="ND/Mrp_TM"/>
</dbReference>
<feature type="domain" description="NADH:quinone oxidoreductase/Mrp antiporter transmembrane" evidence="10">
    <location>
        <begin position="126"/>
        <end position="413"/>
    </location>
</feature>
<evidence type="ECO:0000256" key="5">
    <source>
        <dbReference type="ARBA" id="ARBA00022989"/>
    </source>
</evidence>
<gene>
    <name evidence="13" type="ORF">MBOU_58890</name>
</gene>
<accession>A0A7I9YZ89</accession>
<evidence type="ECO:0000313" key="13">
    <source>
        <dbReference type="EMBL" id="GFG93847.1"/>
    </source>
</evidence>
<feature type="transmembrane region" description="Helical" evidence="9">
    <location>
        <begin position="239"/>
        <end position="261"/>
    </location>
</feature>
<feature type="compositionally biased region" description="Basic and acidic residues" evidence="8">
    <location>
        <begin position="9"/>
        <end position="19"/>
    </location>
</feature>
<dbReference type="InterPro" id="IPR042106">
    <property type="entry name" value="Nuo/plastoQ_OxRdtase_6_NuoJ"/>
</dbReference>
<feature type="transmembrane region" description="Helical" evidence="9">
    <location>
        <begin position="557"/>
        <end position="579"/>
    </location>
</feature>
<dbReference type="PANTHER" id="PTHR43373">
    <property type="entry name" value="NA(+)/H(+) ANTIPORTER SUBUNIT"/>
    <property type="match status" value="1"/>
</dbReference>
<comment type="caution">
    <text evidence="13">The sequence shown here is derived from an EMBL/GenBank/DDBJ whole genome shotgun (WGS) entry which is preliminary data.</text>
</comment>
<dbReference type="Proteomes" id="UP000465360">
    <property type="component" value="Unassembled WGS sequence"/>
</dbReference>
<evidence type="ECO:0000259" key="11">
    <source>
        <dbReference type="Pfam" id="PF13244"/>
    </source>
</evidence>
<evidence type="ECO:0000313" key="14">
    <source>
        <dbReference type="Proteomes" id="UP000465360"/>
    </source>
</evidence>
<feature type="transmembrane region" description="Helical" evidence="9">
    <location>
        <begin position="132"/>
        <end position="149"/>
    </location>
</feature>
<feature type="region of interest" description="Disordered" evidence="8">
    <location>
        <begin position="1"/>
        <end position="20"/>
    </location>
</feature>
<evidence type="ECO:0008006" key="15">
    <source>
        <dbReference type="Google" id="ProtNLM"/>
    </source>
</evidence>
<evidence type="ECO:0000256" key="1">
    <source>
        <dbReference type="ARBA" id="ARBA00004651"/>
    </source>
</evidence>